<feature type="domain" description="Porin" evidence="12">
    <location>
        <begin position="18"/>
        <end position="342"/>
    </location>
</feature>
<keyword evidence="7" id="KW-0406">Ion transport</keyword>
<proteinExistence type="predicted"/>
<dbReference type="GO" id="GO:0046930">
    <property type="term" value="C:pore complex"/>
    <property type="evidence" value="ECO:0007669"/>
    <property type="project" value="UniProtKB-KW"/>
</dbReference>
<keyword evidence="8" id="KW-0626">Porin</keyword>
<evidence type="ECO:0000256" key="4">
    <source>
        <dbReference type="ARBA" id="ARBA00022452"/>
    </source>
</evidence>
<dbReference type="GO" id="GO:0009279">
    <property type="term" value="C:cell outer membrane"/>
    <property type="evidence" value="ECO:0007669"/>
    <property type="project" value="UniProtKB-SubCell"/>
</dbReference>
<dbReference type="SUPFAM" id="SSF56935">
    <property type="entry name" value="Porins"/>
    <property type="match status" value="1"/>
</dbReference>
<dbReference type="PRINTS" id="PR00184">
    <property type="entry name" value="NEISSPPORIN"/>
</dbReference>
<keyword evidence="4" id="KW-1134">Transmembrane beta strand</keyword>
<evidence type="ECO:0000256" key="9">
    <source>
        <dbReference type="ARBA" id="ARBA00023136"/>
    </source>
</evidence>
<dbReference type="CDD" id="cd00342">
    <property type="entry name" value="gram_neg_porins"/>
    <property type="match status" value="1"/>
</dbReference>
<dbReference type="InterPro" id="IPR050298">
    <property type="entry name" value="Gram-neg_bact_OMP"/>
</dbReference>
<accession>A0A158IAS2</accession>
<evidence type="ECO:0000256" key="11">
    <source>
        <dbReference type="SAM" id="SignalP"/>
    </source>
</evidence>
<keyword evidence="9" id="KW-0472">Membrane</keyword>
<evidence type="ECO:0000256" key="5">
    <source>
        <dbReference type="ARBA" id="ARBA00022692"/>
    </source>
</evidence>
<organism evidence="13 14">
    <name type="scientific">Caballeronia udeis</name>
    <dbReference type="NCBI Taxonomy" id="1232866"/>
    <lineage>
        <taxon>Bacteria</taxon>
        <taxon>Pseudomonadati</taxon>
        <taxon>Pseudomonadota</taxon>
        <taxon>Betaproteobacteria</taxon>
        <taxon>Burkholderiales</taxon>
        <taxon>Burkholderiaceae</taxon>
        <taxon>Caballeronia</taxon>
    </lineage>
</organism>
<dbReference type="InterPro" id="IPR002299">
    <property type="entry name" value="Porin_Neis"/>
</dbReference>
<keyword evidence="3" id="KW-0813">Transport</keyword>
<sequence>MKRFSALLAAVCSVLPFTAAHAQNSVTLYGVVDDGISYIHNSGGQSSQWKMSAGNLSGDRWGIKGSEDLGGGLAAIFRLESGFDINSGQPANNNRLFGRLAIVGLASKQYGTLSLGRQYDPVTDVVQPITADNYSGVFAPPGDIDNYDDSARFDNAVKWTSPNWSGATLEAMYALGGVAGSVASGQTWSAGASFNAGSLTAAAGFLHVDNGNARTATRGTTTADSFFNSSVNLAYASASGINITRVGAQYVAGSITAGGAYSYTQYSSDAASAFRGSEHFQNGSVFLNWMSTPNFQVVGGYNYTRSGGNSSATYHQANLGIDYILTKRTDVYLGGGYTHASGNNGQGPAEAVVGSFDVDSGARSQLLTFAGMRHRF</sequence>
<dbReference type="EMBL" id="FCOK02000046">
    <property type="protein sequence ID" value="SAL53654.1"/>
    <property type="molecule type" value="Genomic_DNA"/>
</dbReference>
<evidence type="ECO:0000256" key="8">
    <source>
        <dbReference type="ARBA" id="ARBA00023114"/>
    </source>
</evidence>
<dbReference type="OrthoDB" id="8982743at2"/>
<evidence type="ECO:0000256" key="6">
    <source>
        <dbReference type="ARBA" id="ARBA00022729"/>
    </source>
</evidence>
<dbReference type="Proteomes" id="UP000054683">
    <property type="component" value="Unassembled WGS sequence"/>
</dbReference>
<keyword evidence="10" id="KW-0998">Cell outer membrane</keyword>
<evidence type="ECO:0000256" key="10">
    <source>
        <dbReference type="ARBA" id="ARBA00023237"/>
    </source>
</evidence>
<dbReference type="GO" id="GO:0015288">
    <property type="term" value="F:porin activity"/>
    <property type="evidence" value="ECO:0007669"/>
    <property type="project" value="UniProtKB-KW"/>
</dbReference>
<dbReference type="RefSeq" id="WP_062090041.1">
    <property type="nucleotide sequence ID" value="NZ_FCOK02000046.1"/>
</dbReference>
<evidence type="ECO:0000313" key="13">
    <source>
        <dbReference type="EMBL" id="SAL53654.1"/>
    </source>
</evidence>
<feature type="signal peptide" evidence="11">
    <location>
        <begin position="1"/>
        <end position="22"/>
    </location>
</feature>
<evidence type="ECO:0000313" key="14">
    <source>
        <dbReference type="Proteomes" id="UP000054683"/>
    </source>
</evidence>
<keyword evidence="6 11" id="KW-0732">Signal</keyword>
<dbReference type="InterPro" id="IPR033900">
    <property type="entry name" value="Gram_neg_porin_domain"/>
</dbReference>
<gene>
    <name evidence="13" type="ORF">AWB69_05654</name>
</gene>
<evidence type="ECO:0000256" key="1">
    <source>
        <dbReference type="ARBA" id="ARBA00004571"/>
    </source>
</evidence>
<dbReference type="Pfam" id="PF13609">
    <property type="entry name" value="Porin_4"/>
    <property type="match status" value="1"/>
</dbReference>
<dbReference type="Gene3D" id="2.40.160.10">
    <property type="entry name" value="Porin"/>
    <property type="match status" value="1"/>
</dbReference>
<comment type="subunit">
    <text evidence="2">Homotrimer.</text>
</comment>
<evidence type="ECO:0000256" key="7">
    <source>
        <dbReference type="ARBA" id="ARBA00023065"/>
    </source>
</evidence>
<evidence type="ECO:0000259" key="12">
    <source>
        <dbReference type="Pfam" id="PF13609"/>
    </source>
</evidence>
<dbReference type="AlphaFoldDB" id="A0A158IAS2"/>
<reference evidence="13 14" key="1">
    <citation type="submission" date="2016-01" db="EMBL/GenBank/DDBJ databases">
        <authorList>
            <person name="Oliw E.H."/>
        </authorList>
    </citation>
    <scope>NUCLEOTIDE SEQUENCE [LARGE SCALE GENOMIC DNA]</scope>
    <source>
        <strain evidence="13">LMG 27134</strain>
    </source>
</reference>
<keyword evidence="5" id="KW-0812">Transmembrane</keyword>
<comment type="subcellular location">
    <subcellularLocation>
        <location evidence="1">Cell outer membrane</location>
        <topology evidence="1">Multi-pass membrane protein</topology>
    </subcellularLocation>
</comment>
<evidence type="ECO:0000256" key="2">
    <source>
        <dbReference type="ARBA" id="ARBA00011233"/>
    </source>
</evidence>
<protein>
    <submittedName>
        <fullName evidence="13">Porin</fullName>
    </submittedName>
</protein>
<dbReference type="PANTHER" id="PTHR34501:SF9">
    <property type="entry name" value="MAJOR OUTER MEMBRANE PROTEIN P.IA"/>
    <property type="match status" value="1"/>
</dbReference>
<dbReference type="InterPro" id="IPR023614">
    <property type="entry name" value="Porin_dom_sf"/>
</dbReference>
<feature type="chain" id="PRO_5008501915" evidence="11">
    <location>
        <begin position="23"/>
        <end position="376"/>
    </location>
</feature>
<dbReference type="GO" id="GO:0006811">
    <property type="term" value="P:monoatomic ion transport"/>
    <property type="evidence" value="ECO:0007669"/>
    <property type="project" value="UniProtKB-KW"/>
</dbReference>
<evidence type="ECO:0000256" key="3">
    <source>
        <dbReference type="ARBA" id="ARBA00022448"/>
    </source>
</evidence>
<name>A0A158IAS2_9BURK</name>
<dbReference type="PANTHER" id="PTHR34501">
    <property type="entry name" value="PROTEIN YDDL-RELATED"/>
    <property type="match status" value="1"/>
</dbReference>